<feature type="chain" id="PRO_5022701777" description="Extracellular membrane protein CFEM domain-containing protein" evidence="1">
    <location>
        <begin position="23"/>
        <end position="159"/>
    </location>
</feature>
<accession>A0A5C3LWZ6</accession>
<dbReference type="PROSITE" id="PS51257">
    <property type="entry name" value="PROKAR_LIPOPROTEIN"/>
    <property type="match status" value="1"/>
</dbReference>
<dbReference type="AlphaFoldDB" id="A0A5C3LWZ6"/>
<dbReference type="OrthoDB" id="2564568at2759"/>
<dbReference type="EMBL" id="ML213612">
    <property type="protein sequence ID" value="TFK36646.1"/>
    <property type="molecule type" value="Genomic_DNA"/>
</dbReference>
<dbReference type="Proteomes" id="UP000308652">
    <property type="component" value="Unassembled WGS sequence"/>
</dbReference>
<evidence type="ECO:0000313" key="3">
    <source>
        <dbReference type="Proteomes" id="UP000308652"/>
    </source>
</evidence>
<proteinExistence type="predicted"/>
<evidence type="ECO:0000256" key="1">
    <source>
        <dbReference type="SAM" id="SignalP"/>
    </source>
</evidence>
<organism evidence="2 3">
    <name type="scientific">Crucibulum laeve</name>
    <dbReference type="NCBI Taxonomy" id="68775"/>
    <lineage>
        <taxon>Eukaryota</taxon>
        <taxon>Fungi</taxon>
        <taxon>Dikarya</taxon>
        <taxon>Basidiomycota</taxon>
        <taxon>Agaricomycotina</taxon>
        <taxon>Agaricomycetes</taxon>
        <taxon>Agaricomycetidae</taxon>
        <taxon>Agaricales</taxon>
        <taxon>Agaricineae</taxon>
        <taxon>Nidulariaceae</taxon>
        <taxon>Crucibulum</taxon>
    </lineage>
</organism>
<protein>
    <recommendedName>
        <fullName evidence="4">Extracellular membrane protein CFEM domain-containing protein</fullName>
    </recommendedName>
</protein>
<evidence type="ECO:0000313" key="2">
    <source>
        <dbReference type="EMBL" id="TFK36646.1"/>
    </source>
</evidence>
<feature type="signal peptide" evidence="1">
    <location>
        <begin position="1"/>
        <end position="22"/>
    </location>
</feature>
<evidence type="ECO:0008006" key="4">
    <source>
        <dbReference type="Google" id="ProtNLM"/>
    </source>
</evidence>
<name>A0A5C3LWZ6_9AGAR</name>
<sequence>MVRMLNIVASSALLSCAQYVNANPLGTSWAARQLAGMSDFNASTIPSECLESKCKDFVAGLSECPNFACICTDTVATNMKFCMECLLDLNLPQFNKTTTDETVKNFSDGCRAAGSPVQATSSTDSSQITTTGNGAQVALGRTVGLAGVISITLAIFTFA</sequence>
<keyword evidence="3" id="KW-1185">Reference proteome</keyword>
<keyword evidence="1" id="KW-0732">Signal</keyword>
<reference evidence="2 3" key="1">
    <citation type="journal article" date="2019" name="Nat. Ecol. Evol.">
        <title>Megaphylogeny resolves global patterns of mushroom evolution.</title>
        <authorList>
            <person name="Varga T."/>
            <person name="Krizsan K."/>
            <person name="Foldi C."/>
            <person name="Dima B."/>
            <person name="Sanchez-Garcia M."/>
            <person name="Sanchez-Ramirez S."/>
            <person name="Szollosi G.J."/>
            <person name="Szarkandi J.G."/>
            <person name="Papp V."/>
            <person name="Albert L."/>
            <person name="Andreopoulos W."/>
            <person name="Angelini C."/>
            <person name="Antonin V."/>
            <person name="Barry K.W."/>
            <person name="Bougher N.L."/>
            <person name="Buchanan P."/>
            <person name="Buyck B."/>
            <person name="Bense V."/>
            <person name="Catcheside P."/>
            <person name="Chovatia M."/>
            <person name="Cooper J."/>
            <person name="Damon W."/>
            <person name="Desjardin D."/>
            <person name="Finy P."/>
            <person name="Geml J."/>
            <person name="Haridas S."/>
            <person name="Hughes K."/>
            <person name="Justo A."/>
            <person name="Karasinski D."/>
            <person name="Kautmanova I."/>
            <person name="Kiss B."/>
            <person name="Kocsube S."/>
            <person name="Kotiranta H."/>
            <person name="LaButti K.M."/>
            <person name="Lechner B.E."/>
            <person name="Liimatainen K."/>
            <person name="Lipzen A."/>
            <person name="Lukacs Z."/>
            <person name="Mihaltcheva S."/>
            <person name="Morgado L.N."/>
            <person name="Niskanen T."/>
            <person name="Noordeloos M.E."/>
            <person name="Ohm R.A."/>
            <person name="Ortiz-Santana B."/>
            <person name="Ovrebo C."/>
            <person name="Racz N."/>
            <person name="Riley R."/>
            <person name="Savchenko A."/>
            <person name="Shiryaev A."/>
            <person name="Soop K."/>
            <person name="Spirin V."/>
            <person name="Szebenyi C."/>
            <person name="Tomsovsky M."/>
            <person name="Tulloss R.E."/>
            <person name="Uehling J."/>
            <person name="Grigoriev I.V."/>
            <person name="Vagvolgyi C."/>
            <person name="Papp T."/>
            <person name="Martin F.M."/>
            <person name="Miettinen O."/>
            <person name="Hibbett D.S."/>
            <person name="Nagy L.G."/>
        </authorList>
    </citation>
    <scope>NUCLEOTIDE SEQUENCE [LARGE SCALE GENOMIC DNA]</scope>
    <source>
        <strain evidence="2 3">CBS 166.37</strain>
    </source>
</reference>
<gene>
    <name evidence="2" type="ORF">BDQ12DRAFT_736742</name>
</gene>